<feature type="region of interest" description="Disordered" evidence="1">
    <location>
        <begin position="774"/>
        <end position="851"/>
    </location>
</feature>
<proteinExistence type="predicted"/>
<feature type="region of interest" description="Disordered" evidence="1">
    <location>
        <begin position="600"/>
        <end position="620"/>
    </location>
</feature>
<feature type="compositionally biased region" description="Low complexity" evidence="1">
    <location>
        <begin position="319"/>
        <end position="333"/>
    </location>
</feature>
<protein>
    <submittedName>
        <fullName evidence="2">Uncharacterized protein</fullName>
    </submittedName>
</protein>
<name>A0AAD4PH93_9MUSC</name>
<dbReference type="EMBL" id="JAJJHW010003409">
    <property type="protein sequence ID" value="KAH8360025.1"/>
    <property type="molecule type" value="Genomic_DNA"/>
</dbReference>
<evidence type="ECO:0000313" key="3">
    <source>
        <dbReference type="Proteomes" id="UP001200034"/>
    </source>
</evidence>
<feature type="region of interest" description="Disordered" evidence="1">
    <location>
        <begin position="1007"/>
        <end position="1076"/>
    </location>
</feature>
<feature type="compositionally biased region" description="Low complexity" evidence="1">
    <location>
        <begin position="32"/>
        <end position="41"/>
    </location>
</feature>
<feature type="region of interest" description="Disordered" evidence="1">
    <location>
        <begin position="488"/>
        <end position="507"/>
    </location>
</feature>
<organism evidence="2 3">
    <name type="scientific">Drosophila rubida</name>
    <dbReference type="NCBI Taxonomy" id="30044"/>
    <lineage>
        <taxon>Eukaryota</taxon>
        <taxon>Metazoa</taxon>
        <taxon>Ecdysozoa</taxon>
        <taxon>Arthropoda</taxon>
        <taxon>Hexapoda</taxon>
        <taxon>Insecta</taxon>
        <taxon>Pterygota</taxon>
        <taxon>Neoptera</taxon>
        <taxon>Endopterygota</taxon>
        <taxon>Diptera</taxon>
        <taxon>Brachycera</taxon>
        <taxon>Muscomorpha</taxon>
        <taxon>Ephydroidea</taxon>
        <taxon>Drosophilidae</taxon>
        <taxon>Drosophila</taxon>
    </lineage>
</organism>
<feature type="compositionally biased region" description="Basic residues" evidence="1">
    <location>
        <begin position="725"/>
        <end position="737"/>
    </location>
</feature>
<comment type="caution">
    <text evidence="2">The sequence shown here is derived from an EMBL/GenBank/DDBJ whole genome shotgun (WGS) entry which is preliminary data.</text>
</comment>
<gene>
    <name evidence="2" type="ORF">KR093_010214</name>
</gene>
<dbReference type="Proteomes" id="UP001200034">
    <property type="component" value="Unassembled WGS sequence"/>
</dbReference>
<accession>A0AAD4PH93</accession>
<keyword evidence="3" id="KW-1185">Reference proteome</keyword>
<reference evidence="2" key="1">
    <citation type="journal article" date="2021" name="Mol. Ecol. Resour.">
        <title>Phylogenomic analyses of the genus Drosophila reveals genomic signals of climate adaptation.</title>
        <authorList>
            <person name="Li F."/>
            <person name="Rane R.V."/>
            <person name="Luria V."/>
            <person name="Xiong Z."/>
            <person name="Chen J."/>
            <person name="Li Z."/>
            <person name="Catullo R.A."/>
            <person name="Griffin P.C."/>
            <person name="Schiffer M."/>
            <person name="Pearce S."/>
            <person name="Lee S.F."/>
            <person name="McElroy K."/>
            <person name="Stocker A."/>
            <person name="Shirriffs J."/>
            <person name="Cockerell F."/>
            <person name="Coppin C."/>
            <person name="Sgro C.M."/>
            <person name="Karger A."/>
            <person name="Cain J.W."/>
            <person name="Weber J.A."/>
            <person name="Santpere G."/>
            <person name="Kirschner M.W."/>
            <person name="Hoffmann A.A."/>
            <person name="Oakeshott J.G."/>
            <person name="Zhang G."/>
        </authorList>
    </citation>
    <scope>NUCLEOTIDE SEQUENCE</scope>
    <source>
        <strain evidence="2">BGI-SZ-2011g</strain>
    </source>
</reference>
<feature type="region of interest" description="Disordered" evidence="1">
    <location>
        <begin position="301"/>
        <end position="344"/>
    </location>
</feature>
<sequence length="1309" mass="147333">MNSILETLKKLCTIAARSLPLTDSDTDLARKSSSSSSNNSDSGKKLVPVVEDVESTLRRIASPIPFNNFVNEVRLNWLLSSGRERMSLRDSFKLRKAAQRRWSQFSERRKDKYRWLANNWRHTRLPLSIISKPKNEVVAYEAKKSSSEPLALMPMPMSQRSLQPWRKRSRPILQDSHMLLKRPRLSAPVLLSRASRAPRAASLLDVFKAKSLASLARAIRGPAAPRASRMLPTRKRVATTRRIPNLRKVKGFPRGKKRVIFKPRAKNRKVVRRRQPPITTNSKLKSLKAKMAERIRRAIRPQRATAKKASTIQRAKRGQQTARVQRSSQAQRASRAKNTRPTKVAHLQIRAPAAAARTQRMRAGQNKLKRVANAPQRIRLVAKAKKKAPQAPQTLKAAEVLPPPPPVQAPSESLLLPVKTRGLKRLRPNQTEAARSRTPEKYTGMEIRMPEDILNIPMKKSRATRKVDVTLPTENADESLSTRIKAVARTRRKKNAEPMEPQGSLNTEMFPLENANEMVNGGRMKAVPRTRRNKIAEATKLPEFLKTEILHLMENAVEEMSTRTKAVAGKRWNKNAEATELRGLLTAEILCPMENADEAGSTRTKAVARTRRNKKAEATAPKEPGALLNTEFMFPLENVCAPLSTRINDVAKTRRNKNVEATAPQGLLTTEILYPMENEDESVSKRKKPVARKRRNKNAETSEPRGLLTTEILYPLENEDESGSTRKKAVAKTRRNKKAEANDLKDSGVSGMSELISTLESADEPSTKRVKAVAKKRRNKNTEAIEPKEPGASGKAEPILPLENADEPFSTRLKAVARKRKSKKAEATDPTDPTKLAVSTKFEPTLPLENADEPFSTRIKSVAGKRKSKKAEAIDLKDQRVSVKTERTLWLEDADEAVSTRTKAVAKRRSKKNAEATDPQGFLTTEILCPLDEPVEFWRPHTKAVAKKRKGKNAEPTETEGFLTTEILCPLDNPVEFWRPHTKAVPKKRRDKNELLTTEILYSLEGADETYPMEKPNEPKKRRKKNAEANDLKDPGVSVKKEPLDNADGSLSTRLKAAARKRRDNKDKATEETGQTDKVLALPAITFPDSSPIKKPRKIKKLELTSGELETGNGDFKDIKLPKRPRAIRRFKTLGDIEPEPIDADAPEMPMLPQVIRFRSPPIRKRHVGFPIFRPSTPESSIRSLSLDSADTRSTEIPPEHLFERAFRRLTGVSPPQVERRPSLNGCMVGVQRPMRMFPAVSSFTEPGNSSDISSQLDPFNVLPTRTLHDFLTQDFPNITRMEVRTQQRAQAQQLRMADDFGSMLRLED</sequence>
<feature type="region of interest" description="Disordered" evidence="1">
    <location>
        <begin position="25"/>
        <end position="45"/>
    </location>
</feature>
<evidence type="ECO:0000256" key="1">
    <source>
        <dbReference type="SAM" id="MobiDB-lite"/>
    </source>
</evidence>
<feature type="region of interest" description="Disordered" evidence="1">
    <location>
        <begin position="678"/>
        <end position="749"/>
    </location>
</feature>
<evidence type="ECO:0000313" key="2">
    <source>
        <dbReference type="EMBL" id="KAH8360025.1"/>
    </source>
</evidence>
<feature type="compositionally biased region" description="Basic and acidic residues" evidence="1">
    <location>
        <begin position="780"/>
        <end position="789"/>
    </location>
</feature>
<feature type="compositionally biased region" description="Basic and acidic residues" evidence="1">
    <location>
        <begin position="1026"/>
        <end position="1044"/>
    </location>
</feature>
<feature type="compositionally biased region" description="Basic residues" evidence="1">
    <location>
        <begin position="685"/>
        <end position="696"/>
    </location>
</feature>